<name>A0A5C6FB03_9BACT</name>
<dbReference type="EMBL" id="SJPX01000001">
    <property type="protein sequence ID" value="TWU57730.1"/>
    <property type="molecule type" value="Genomic_DNA"/>
</dbReference>
<accession>A0A5C6FB03</accession>
<sequence>MIHFDRIHVEKNRVAAKFAIRSTPLKTKLPPTANSATGKVDF</sequence>
<evidence type="ECO:0000313" key="2">
    <source>
        <dbReference type="Proteomes" id="UP000317977"/>
    </source>
</evidence>
<gene>
    <name evidence="1" type="ORF">Poly59_06390</name>
</gene>
<comment type="caution">
    <text evidence="1">The sequence shown here is derived from an EMBL/GenBank/DDBJ whole genome shotgun (WGS) entry which is preliminary data.</text>
</comment>
<organism evidence="1 2">
    <name type="scientific">Rubripirellula reticaptiva</name>
    <dbReference type="NCBI Taxonomy" id="2528013"/>
    <lineage>
        <taxon>Bacteria</taxon>
        <taxon>Pseudomonadati</taxon>
        <taxon>Planctomycetota</taxon>
        <taxon>Planctomycetia</taxon>
        <taxon>Pirellulales</taxon>
        <taxon>Pirellulaceae</taxon>
        <taxon>Rubripirellula</taxon>
    </lineage>
</organism>
<protein>
    <submittedName>
        <fullName evidence="1">Uncharacterized protein</fullName>
    </submittedName>
</protein>
<dbReference type="AlphaFoldDB" id="A0A5C6FB03"/>
<keyword evidence="2" id="KW-1185">Reference proteome</keyword>
<evidence type="ECO:0000313" key="1">
    <source>
        <dbReference type="EMBL" id="TWU57730.1"/>
    </source>
</evidence>
<dbReference type="Proteomes" id="UP000317977">
    <property type="component" value="Unassembled WGS sequence"/>
</dbReference>
<proteinExistence type="predicted"/>
<reference evidence="1 2" key="1">
    <citation type="submission" date="2019-02" db="EMBL/GenBank/DDBJ databases">
        <title>Deep-cultivation of Planctomycetes and their phenomic and genomic characterization uncovers novel biology.</title>
        <authorList>
            <person name="Wiegand S."/>
            <person name="Jogler M."/>
            <person name="Boedeker C."/>
            <person name="Pinto D."/>
            <person name="Vollmers J."/>
            <person name="Rivas-Marin E."/>
            <person name="Kohn T."/>
            <person name="Peeters S.H."/>
            <person name="Heuer A."/>
            <person name="Rast P."/>
            <person name="Oberbeckmann S."/>
            <person name="Bunk B."/>
            <person name="Jeske O."/>
            <person name="Meyerdierks A."/>
            <person name="Storesund J.E."/>
            <person name="Kallscheuer N."/>
            <person name="Luecker S."/>
            <person name="Lage O.M."/>
            <person name="Pohl T."/>
            <person name="Merkel B.J."/>
            <person name="Hornburger P."/>
            <person name="Mueller R.-W."/>
            <person name="Bruemmer F."/>
            <person name="Labrenz M."/>
            <person name="Spormann A.M."/>
            <person name="Op Den Camp H."/>
            <person name="Overmann J."/>
            <person name="Amann R."/>
            <person name="Jetten M.S.M."/>
            <person name="Mascher T."/>
            <person name="Medema M.H."/>
            <person name="Devos D.P."/>
            <person name="Kaster A.-K."/>
            <person name="Ovreas L."/>
            <person name="Rohde M."/>
            <person name="Galperin M.Y."/>
            <person name="Jogler C."/>
        </authorList>
    </citation>
    <scope>NUCLEOTIDE SEQUENCE [LARGE SCALE GENOMIC DNA]</scope>
    <source>
        <strain evidence="1 2">Poly59</strain>
    </source>
</reference>